<keyword evidence="4" id="KW-0808">Transferase</keyword>
<dbReference type="PANTHER" id="PTHR21461:SF69">
    <property type="entry name" value="GLYCOSYLTRANSFERASE FAMILY 92 PROTEIN"/>
    <property type="match status" value="1"/>
</dbReference>
<evidence type="ECO:0000256" key="3">
    <source>
        <dbReference type="ARBA" id="ARBA00022676"/>
    </source>
</evidence>
<comment type="caution">
    <text evidence="8">The sequence shown here is derived from an EMBL/GenBank/DDBJ whole genome shotgun (WGS) entry which is preliminary data.</text>
</comment>
<evidence type="ECO:0000256" key="6">
    <source>
        <dbReference type="ARBA" id="ARBA00022989"/>
    </source>
</evidence>
<protein>
    <recommendedName>
        <fullName evidence="10">Glycosyltransferase family 92 protein</fullName>
    </recommendedName>
</protein>
<accession>A0ABP0S0X4</accession>
<evidence type="ECO:0000256" key="7">
    <source>
        <dbReference type="ARBA" id="ARBA00023136"/>
    </source>
</evidence>
<comment type="similarity">
    <text evidence="2">Belongs to the glycosyltransferase 92 family.</text>
</comment>
<sequence length="334" mass="38460">EDATGKALGSVLAERKDGLLQQYRSAACVRDVFFNNESSFNHAYKMLPEWLEYSRLHGIEHFFMYTFGEVDPTMRHMLEVYLAKGWASRIHFERYPDTVERQHAIMEDCLYRAKGHVQWLLPSLDLDEFLRPGNATQLAQLWGSASVPQDYLRSVWDEIVRHEGKKTGKVRSISFDLYRYQRAPPNQLEMFSEKRSPLNGGSPLPKYAANVRKVQSLWVHWPQVYEESTLDLRVNKSILVANHYKSKKKDGKMIGCEGKPLLTLKVAFAPLLGREPCGRPSPSSTARFAATQWWWLSGCGIASAKMWHSCWRAWQLQGLWPQVRSPVQARSNEA</sequence>
<evidence type="ECO:0008006" key="10">
    <source>
        <dbReference type="Google" id="ProtNLM"/>
    </source>
</evidence>
<evidence type="ECO:0000256" key="1">
    <source>
        <dbReference type="ARBA" id="ARBA00004167"/>
    </source>
</evidence>
<comment type="subcellular location">
    <subcellularLocation>
        <location evidence="1">Membrane</location>
        <topology evidence="1">Single-pass membrane protein</topology>
    </subcellularLocation>
</comment>
<evidence type="ECO:0000313" key="9">
    <source>
        <dbReference type="Proteomes" id="UP001642464"/>
    </source>
</evidence>
<keyword evidence="5" id="KW-0812">Transmembrane</keyword>
<dbReference type="PANTHER" id="PTHR21461">
    <property type="entry name" value="GLYCOSYLTRANSFERASE FAMILY 92 PROTEIN"/>
    <property type="match status" value="1"/>
</dbReference>
<feature type="non-terminal residue" evidence="8">
    <location>
        <position position="1"/>
    </location>
</feature>
<keyword evidence="7" id="KW-0472">Membrane</keyword>
<dbReference type="Proteomes" id="UP001642464">
    <property type="component" value="Unassembled WGS sequence"/>
</dbReference>
<evidence type="ECO:0000256" key="2">
    <source>
        <dbReference type="ARBA" id="ARBA00007647"/>
    </source>
</evidence>
<dbReference type="InterPro" id="IPR008166">
    <property type="entry name" value="Glyco_transf_92"/>
</dbReference>
<name>A0ABP0S0X4_9DINO</name>
<dbReference type="Pfam" id="PF01697">
    <property type="entry name" value="Glyco_transf_92"/>
    <property type="match status" value="1"/>
</dbReference>
<dbReference type="EMBL" id="CAXAMM010042643">
    <property type="protein sequence ID" value="CAK9105988.1"/>
    <property type="molecule type" value="Genomic_DNA"/>
</dbReference>
<keyword evidence="3" id="KW-0328">Glycosyltransferase</keyword>
<proteinExistence type="inferred from homology"/>
<keyword evidence="6" id="KW-1133">Transmembrane helix</keyword>
<evidence type="ECO:0000313" key="8">
    <source>
        <dbReference type="EMBL" id="CAK9105988.1"/>
    </source>
</evidence>
<keyword evidence="9" id="KW-1185">Reference proteome</keyword>
<reference evidence="8 9" key="1">
    <citation type="submission" date="2024-02" db="EMBL/GenBank/DDBJ databases">
        <authorList>
            <person name="Chen Y."/>
            <person name="Shah S."/>
            <person name="Dougan E. K."/>
            <person name="Thang M."/>
            <person name="Chan C."/>
        </authorList>
    </citation>
    <scope>NUCLEOTIDE SEQUENCE [LARGE SCALE GENOMIC DNA]</scope>
</reference>
<organism evidence="8 9">
    <name type="scientific">Durusdinium trenchii</name>
    <dbReference type="NCBI Taxonomy" id="1381693"/>
    <lineage>
        <taxon>Eukaryota</taxon>
        <taxon>Sar</taxon>
        <taxon>Alveolata</taxon>
        <taxon>Dinophyceae</taxon>
        <taxon>Suessiales</taxon>
        <taxon>Symbiodiniaceae</taxon>
        <taxon>Durusdinium</taxon>
    </lineage>
</organism>
<evidence type="ECO:0000256" key="5">
    <source>
        <dbReference type="ARBA" id="ARBA00022692"/>
    </source>
</evidence>
<gene>
    <name evidence="8" type="ORF">SCF082_LOCUS49376</name>
</gene>
<evidence type="ECO:0000256" key="4">
    <source>
        <dbReference type="ARBA" id="ARBA00022679"/>
    </source>
</evidence>